<dbReference type="EMBL" id="BMTD01000007">
    <property type="protein sequence ID" value="GGU98249.1"/>
    <property type="molecule type" value="Genomic_DNA"/>
</dbReference>
<reference evidence="1" key="1">
    <citation type="journal article" date="2014" name="Int. J. Syst. Evol. Microbiol.">
        <title>Complete genome sequence of Corynebacterium casei LMG S-19264T (=DSM 44701T), isolated from a smear-ripened cheese.</title>
        <authorList>
            <consortium name="US DOE Joint Genome Institute (JGI-PGF)"/>
            <person name="Walter F."/>
            <person name="Albersmeier A."/>
            <person name="Kalinowski J."/>
            <person name="Ruckert C."/>
        </authorList>
    </citation>
    <scope>NUCLEOTIDE SEQUENCE</scope>
    <source>
        <strain evidence="1">JCM 4369</strain>
    </source>
</reference>
<protein>
    <submittedName>
        <fullName evidence="1">Uncharacterized protein</fullName>
    </submittedName>
</protein>
<keyword evidence="2" id="KW-1185">Reference proteome</keyword>
<comment type="caution">
    <text evidence="1">The sequence shown here is derived from an EMBL/GenBank/DDBJ whole genome shotgun (WGS) entry which is preliminary data.</text>
</comment>
<dbReference type="RefSeq" id="WP_229854198.1">
    <property type="nucleotide sequence ID" value="NZ_BMTD01000007.1"/>
</dbReference>
<evidence type="ECO:0000313" key="1">
    <source>
        <dbReference type="EMBL" id="GGU98249.1"/>
    </source>
</evidence>
<name>A0A918MC49_9ACTN</name>
<dbReference type="Proteomes" id="UP000618795">
    <property type="component" value="Unassembled WGS sequence"/>
</dbReference>
<accession>A0A918MC49</accession>
<dbReference type="AlphaFoldDB" id="A0A918MC49"/>
<reference evidence="1" key="2">
    <citation type="submission" date="2020-09" db="EMBL/GenBank/DDBJ databases">
        <authorList>
            <person name="Sun Q."/>
            <person name="Ohkuma M."/>
        </authorList>
    </citation>
    <scope>NUCLEOTIDE SEQUENCE</scope>
    <source>
        <strain evidence="1">JCM 4369</strain>
    </source>
</reference>
<evidence type="ECO:0000313" key="2">
    <source>
        <dbReference type="Proteomes" id="UP000618795"/>
    </source>
</evidence>
<organism evidence="1 2">
    <name type="scientific">Streptomyces filipinensis</name>
    <dbReference type="NCBI Taxonomy" id="66887"/>
    <lineage>
        <taxon>Bacteria</taxon>
        <taxon>Bacillati</taxon>
        <taxon>Actinomycetota</taxon>
        <taxon>Actinomycetes</taxon>
        <taxon>Kitasatosporales</taxon>
        <taxon>Streptomycetaceae</taxon>
        <taxon>Streptomyces</taxon>
    </lineage>
</organism>
<gene>
    <name evidence="1" type="ORF">GCM10010260_38060</name>
</gene>
<proteinExistence type="predicted"/>
<sequence length="57" mass="6274">MDDALRLETQLAAAHPSLDVVDRVITLRHDKLLGRLLDPYGRSTGVVPPDVWAEPAI</sequence>